<sequence>MGPTVTPGQVTTLPHAFTAGTLHDLATGAWNMDTGASSHLNASVTSLNDVFNTCLYPSISVGDRHSIPFVTDNNCTVELDAFGFSVKDFMTRRVLLRCDSTRDLYPVTAPSPIPHAFLVSHHTWHQRLGHPRSEVLRHGTLSRYKARLVANGSTQLEGVDETFILVVKPGISVTQNSSGMFLSLKKYVVEILEMAYMVNCNSSQTPVDIESKLGDDGDPVSDPTLYRSLTGSLQYLTFTRLDISYVIQQICVYMHDLREPYFSALKRILRYLRGFPTTQRSTSGYCVFLGNNLLSWSSKRQLTLSRSNAKAEYHGVANAIVETCWLRNLLRELHTPLSSATLVYCDNLLLVMFKFFMFLPVISMQTHITKGLPSTLLAHLKSTGSWRIEVELILSSVKWYFYVECLDDGVAASFQRSRIHKPHAHTQAFKVNPQVDQESQIKMIQVKEMMQDNDLKNSKSKDKGSRSRSQSMNDQSHYKQDKTKTRQSINVKSHILNVIGGTEECEERDLNIGGDC</sequence>
<keyword evidence="3" id="KW-1185">Reference proteome</keyword>
<dbReference type="PANTHER" id="PTHR11439:SF524">
    <property type="entry name" value="RNA-DIRECTED DNA POLYMERASE, PROTEIN KINASE RLK-PELLE-DLSV FAMILY"/>
    <property type="match status" value="1"/>
</dbReference>
<evidence type="ECO:0000313" key="2">
    <source>
        <dbReference type="EMBL" id="GJS53116.1"/>
    </source>
</evidence>
<reference evidence="2" key="2">
    <citation type="submission" date="2022-01" db="EMBL/GenBank/DDBJ databases">
        <authorList>
            <person name="Yamashiro T."/>
            <person name="Shiraishi A."/>
            <person name="Satake H."/>
            <person name="Nakayama K."/>
        </authorList>
    </citation>
    <scope>NUCLEOTIDE SEQUENCE</scope>
</reference>
<dbReference type="PANTHER" id="PTHR11439">
    <property type="entry name" value="GAG-POL-RELATED RETROTRANSPOSON"/>
    <property type="match status" value="1"/>
</dbReference>
<dbReference type="CDD" id="cd09272">
    <property type="entry name" value="RNase_HI_RT_Ty1"/>
    <property type="match status" value="1"/>
</dbReference>
<accession>A0ABQ4WKH2</accession>
<feature type="compositionally biased region" description="Basic and acidic residues" evidence="1">
    <location>
        <begin position="452"/>
        <end position="465"/>
    </location>
</feature>
<protein>
    <submittedName>
        <fullName evidence="2">Ribonuclease H-like domain-containing protein</fullName>
    </submittedName>
</protein>
<organism evidence="2 3">
    <name type="scientific">Tanacetum coccineum</name>
    <dbReference type="NCBI Taxonomy" id="301880"/>
    <lineage>
        <taxon>Eukaryota</taxon>
        <taxon>Viridiplantae</taxon>
        <taxon>Streptophyta</taxon>
        <taxon>Embryophyta</taxon>
        <taxon>Tracheophyta</taxon>
        <taxon>Spermatophyta</taxon>
        <taxon>Magnoliopsida</taxon>
        <taxon>eudicotyledons</taxon>
        <taxon>Gunneridae</taxon>
        <taxon>Pentapetalae</taxon>
        <taxon>asterids</taxon>
        <taxon>campanulids</taxon>
        <taxon>Asterales</taxon>
        <taxon>Asteraceae</taxon>
        <taxon>Asteroideae</taxon>
        <taxon>Anthemideae</taxon>
        <taxon>Anthemidinae</taxon>
        <taxon>Tanacetum</taxon>
    </lineage>
</organism>
<evidence type="ECO:0000256" key="1">
    <source>
        <dbReference type="SAM" id="MobiDB-lite"/>
    </source>
</evidence>
<feature type="region of interest" description="Disordered" evidence="1">
    <location>
        <begin position="452"/>
        <end position="486"/>
    </location>
</feature>
<evidence type="ECO:0000313" key="3">
    <source>
        <dbReference type="Proteomes" id="UP001151760"/>
    </source>
</evidence>
<gene>
    <name evidence="2" type="ORF">Tco_0626478</name>
</gene>
<dbReference type="Proteomes" id="UP001151760">
    <property type="component" value="Unassembled WGS sequence"/>
</dbReference>
<name>A0ABQ4WKH2_9ASTR</name>
<dbReference type="EMBL" id="BQNB010008703">
    <property type="protein sequence ID" value="GJS53116.1"/>
    <property type="molecule type" value="Genomic_DNA"/>
</dbReference>
<reference evidence="2" key="1">
    <citation type="journal article" date="2022" name="Int. J. Mol. Sci.">
        <title>Draft Genome of Tanacetum Coccineum: Genomic Comparison of Closely Related Tanacetum-Family Plants.</title>
        <authorList>
            <person name="Yamashiro T."/>
            <person name="Shiraishi A."/>
            <person name="Nakayama K."/>
            <person name="Satake H."/>
        </authorList>
    </citation>
    <scope>NUCLEOTIDE SEQUENCE</scope>
</reference>
<proteinExistence type="predicted"/>
<comment type="caution">
    <text evidence="2">The sequence shown here is derived from an EMBL/GenBank/DDBJ whole genome shotgun (WGS) entry which is preliminary data.</text>
</comment>